<dbReference type="AlphaFoldDB" id="A0A8C6SDK8"/>
<dbReference type="PANTHER" id="PTHR15510">
    <property type="entry name" value="SPERM-ASSOCIATED ANTIGEN 8"/>
    <property type="match status" value="1"/>
</dbReference>
<dbReference type="GO" id="GO:0045944">
    <property type="term" value="P:positive regulation of transcription by RNA polymerase II"/>
    <property type="evidence" value="ECO:0007669"/>
    <property type="project" value="TreeGrafter"/>
</dbReference>
<name>A0A8C6SDK8_9GOBI</name>
<proteinExistence type="predicted"/>
<reference evidence="2" key="2">
    <citation type="submission" date="2025-09" db="UniProtKB">
        <authorList>
            <consortium name="Ensembl"/>
        </authorList>
    </citation>
    <scope>IDENTIFICATION</scope>
</reference>
<feature type="compositionally biased region" description="Basic and acidic residues" evidence="1">
    <location>
        <begin position="133"/>
        <end position="147"/>
    </location>
</feature>
<sequence length="154" mass="17253">IFPKMSEHHEQKAGKRMVSNWLEERAVAHIDTAETQNQIQKYGHRGLLSMELGAKMEDVTTVTATYVQHQGPGVRLKETTHRMKSAVLLNGAVSVCSQVHDYKSENAVSFWSENHQKIQGLTPVPSASAPFRKCSDFSRPIGERLDEVDPPLDD</sequence>
<evidence type="ECO:0000256" key="1">
    <source>
        <dbReference type="SAM" id="MobiDB-lite"/>
    </source>
</evidence>
<keyword evidence="3" id="KW-1185">Reference proteome</keyword>
<dbReference type="Proteomes" id="UP000694523">
    <property type="component" value="Unplaced"/>
</dbReference>
<reference evidence="2" key="1">
    <citation type="submission" date="2025-08" db="UniProtKB">
        <authorList>
            <consortium name="Ensembl"/>
        </authorList>
    </citation>
    <scope>IDENTIFICATION</scope>
</reference>
<dbReference type="GO" id="GO:0005737">
    <property type="term" value="C:cytoplasm"/>
    <property type="evidence" value="ECO:0007669"/>
    <property type="project" value="TreeGrafter"/>
</dbReference>
<organism evidence="2 3">
    <name type="scientific">Neogobius melanostomus</name>
    <name type="common">round goby</name>
    <dbReference type="NCBI Taxonomy" id="47308"/>
    <lineage>
        <taxon>Eukaryota</taxon>
        <taxon>Metazoa</taxon>
        <taxon>Chordata</taxon>
        <taxon>Craniata</taxon>
        <taxon>Vertebrata</taxon>
        <taxon>Euteleostomi</taxon>
        <taxon>Actinopterygii</taxon>
        <taxon>Neopterygii</taxon>
        <taxon>Teleostei</taxon>
        <taxon>Neoteleostei</taxon>
        <taxon>Acanthomorphata</taxon>
        <taxon>Gobiaria</taxon>
        <taxon>Gobiiformes</taxon>
        <taxon>Gobioidei</taxon>
        <taxon>Gobiidae</taxon>
        <taxon>Benthophilinae</taxon>
        <taxon>Neogobiini</taxon>
        <taxon>Neogobius</taxon>
    </lineage>
</organism>
<accession>A0A8C6SDK8</accession>
<dbReference type="GO" id="GO:0008017">
    <property type="term" value="F:microtubule binding"/>
    <property type="evidence" value="ECO:0007669"/>
    <property type="project" value="InterPro"/>
</dbReference>
<protein>
    <submittedName>
        <fullName evidence="2">Uncharacterized protein</fullName>
    </submittedName>
</protein>
<feature type="region of interest" description="Disordered" evidence="1">
    <location>
        <begin position="132"/>
        <end position="154"/>
    </location>
</feature>
<evidence type="ECO:0000313" key="2">
    <source>
        <dbReference type="Ensembl" id="ENSNMLP00000004723.1"/>
    </source>
</evidence>
<dbReference type="Pfam" id="PF22584">
    <property type="entry name" value="CFAP143"/>
    <property type="match status" value="1"/>
</dbReference>
<evidence type="ECO:0000313" key="3">
    <source>
        <dbReference type="Proteomes" id="UP000694523"/>
    </source>
</evidence>
<dbReference type="PANTHER" id="PTHR15510:SF5">
    <property type="entry name" value="SPERM-ASSOCIATED ANTIGEN 8"/>
    <property type="match status" value="1"/>
</dbReference>
<dbReference type="Ensembl" id="ENSNMLT00000005399.1">
    <property type="protein sequence ID" value="ENSNMLP00000004723.1"/>
    <property type="gene ID" value="ENSNMLG00000003451.1"/>
</dbReference>
<dbReference type="GO" id="GO:0005634">
    <property type="term" value="C:nucleus"/>
    <property type="evidence" value="ECO:0007669"/>
    <property type="project" value="TreeGrafter"/>
</dbReference>
<dbReference type="InterPro" id="IPR026124">
    <property type="entry name" value="Sperm-assoc_Ag8"/>
</dbReference>